<dbReference type="EMBL" id="JALJXV010000003">
    <property type="protein sequence ID" value="MCP1674476.1"/>
    <property type="molecule type" value="Genomic_DNA"/>
</dbReference>
<dbReference type="GO" id="GO:0008810">
    <property type="term" value="F:cellulase activity"/>
    <property type="evidence" value="ECO:0007669"/>
    <property type="project" value="UniProtKB-EC"/>
</dbReference>
<sequence>MTSRRVDPARLGVLAGVALALALLLPASTMAGSGSDAALWERFKERFVTSQGRVVDTENAMISHSEGQGYAMLLAVHFNDQAAFAALHRFTREALAVRPDDRLHAWSWSPASEAVSDANAAADGDLLIAWALLRAAERFGEPALAREAEALIDAITTHLVREQAGLRLLVPGPEGFVHDGVLTLNPSYWITPAFSALGRADPAGGWEALAADAHALITRAIDARTKRLPDWFALDADGAIAQSGVFDARSAFDAVRIPLYLIWGCERAHPALEAHRRALPAPEGYALDVDLDSGQTTMAGEHAGYRAIDRLTRGLDPRPARPATDYYPAVLELLALVAHEEEQTQCP</sequence>
<dbReference type="GO" id="GO:0030245">
    <property type="term" value="P:cellulose catabolic process"/>
    <property type="evidence" value="ECO:0007669"/>
    <property type="project" value="UniProtKB-KW"/>
</dbReference>
<organism evidence="8 9">
    <name type="scientific">Natronocella acetinitrilica</name>
    <dbReference type="NCBI Taxonomy" id="414046"/>
    <lineage>
        <taxon>Bacteria</taxon>
        <taxon>Pseudomonadati</taxon>
        <taxon>Pseudomonadota</taxon>
        <taxon>Gammaproteobacteria</taxon>
        <taxon>Chromatiales</taxon>
        <taxon>Ectothiorhodospiraceae</taxon>
        <taxon>Natronocella</taxon>
    </lineage>
</organism>
<dbReference type="SUPFAM" id="SSF48208">
    <property type="entry name" value="Six-hairpin glycosidases"/>
    <property type="match status" value="1"/>
</dbReference>
<dbReference type="InterPro" id="IPR002037">
    <property type="entry name" value="Glyco_hydro_8"/>
</dbReference>
<evidence type="ECO:0000313" key="8">
    <source>
        <dbReference type="EMBL" id="MCP1674476.1"/>
    </source>
</evidence>
<dbReference type="InterPro" id="IPR012341">
    <property type="entry name" value="6hp_glycosidase-like_sf"/>
</dbReference>
<comment type="caution">
    <text evidence="8">The sequence shown here is derived from an EMBL/GenBank/DDBJ whole genome shotgun (WGS) entry which is preliminary data.</text>
</comment>
<dbReference type="AlphaFoldDB" id="A0AAE3G2B3"/>
<keyword evidence="7" id="KW-0624">Polysaccharide degradation</keyword>
<dbReference type="Pfam" id="PF01270">
    <property type="entry name" value="Glyco_hydro_8"/>
    <property type="match status" value="1"/>
</dbReference>
<proteinExistence type="inferred from homology"/>
<dbReference type="Gene3D" id="1.50.10.10">
    <property type="match status" value="1"/>
</dbReference>
<name>A0AAE3G2B3_9GAMM</name>
<gene>
    <name evidence="8" type="ORF">J2T57_001578</name>
</gene>
<dbReference type="RefSeq" id="WP_253476490.1">
    <property type="nucleotide sequence ID" value="NZ_JALJXV010000003.1"/>
</dbReference>
<comment type="similarity">
    <text evidence="2">Belongs to the glycosyl hydrolase 8 (cellulase D) family.</text>
</comment>
<evidence type="ECO:0000313" key="9">
    <source>
        <dbReference type="Proteomes" id="UP001205843"/>
    </source>
</evidence>
<evidence type="ECO:0000256" key="7">
    <source>
        <dbReference type="ARBA" id="ARBA00023326"/>
    </source>
</evidence>
<dbReference type="Proteomes" id="UP001205843">
    <property type="component" value="Unassembled WGS sequence"/>
</dbReference>
<evidence type="ECO:0000256" key="3">
    <source>
        <dbReference type="ARBA" id="ARBA00012601"/>
    </source>
</evidence>
<keyword evidence="5" id="KW-0136">Cellulose degradation</keyword>
<dbReference type="EC" id="3.2.1.4" evidence="3"/>
<keyword evidence="7" id="KW-0119">Carbohydrate metabolism</keyword>
<evidence type="ECO:0000256" key="5">
    <source>
        <dbReference type="ARBA" id="ARBA00023001"/>
    </source>
</evidence>
<keyword evidence="6 8" id="KW-0326">Glycosidase</keyword>
<evidence type="ECO:0000256" key="4">
    <source>
        <dbReference type="ARBA" id="ARBA00022801"/>
    </source>
</evidence>
<evidence type="ECO:0000256" key="2">
    <source>
        <dbReference type="ARBA" id="ARBA00009209"/>
    </source>
</evidence>
<keyword evidence="9" id="KW-1185">Reference proteome</keyword>
<evidence type="ECO:0000256" key="1">
    <source>
        <dbReference type="ARBA" id="ARBA00000966"/>
    </source>
</evidence>
<dbReference type="InterPro" id="IPR008928">
    <property type="entry name" value="6-hairpin_glycosidase_sf"/>
</dbReference>
<accession>A0AAE3G2B3</accession>
<comment type="catalytic activity">
    <reaction evidence="1">
        <text>Endohydrolysis of (1-&gt;4)-beta-D-glucosidic linkages in cellulose, lichenin and cereal beta-D-glucans.</text>
        <dbReference type="EC" id="3.2.1.4"/>
    </reaction>
</comment>
<reference evidence="8" key="1">
    <citation type="submission" date="2022-03" db="EMBL/GenBank/DDBJ databases">
        <title>Genomic Encyclopedia of Type Strains, Phase III (KMG-III): the genomes of soil and plant-associated and newly described type strains.</title>
        <authorList>
            <person name="Whitman W."/>
        </authorList>
    </citation>
    <scope>NUCLEOTIDE SEQUENCE</scope>
    <source>
        <strain evidence="8">ANL 6-2</strain>
    </source>
</reference>
<dbReference type="PRINTS" id="PR00735">
    <property type="entry name" value="GLHYDRLASE8"/>
</dbReference>
<evidence type="ECO:0000256" key="6">
    <source>
        <dbReference type="ARBA" id="ARBA00023295"/>
    </source>
</evidence>
<protein>
    <recommendedName>
        <fullName evidence="3">cellulase</fullName>
        <ecNumber evidence="3">3.2.1.4</ecNumber>
    </recommendedName>
</protein>
<keyword evidence="4 8" id="KW-0378">Hydrolase</keyword>